<keyword evidence="2" id="KW-0472">Membrane</keyword>
<evidence type="ECO:0000256" key="1">
    <source>
        <dbReference type="SAM" id="MobiDB-lite"/>
    </source>
</evidence>
<name>A0A6N4X741_9FLAO</name>
<protein>
    <submittedName>
        <fullName evidence="3">Uncharacterized protein</fullName>
    </submittedName>
</protein>
<dbReference type="Proteomes" id="UP000445144">
    <property type="component" value="Unassembled WGS sequence"/>
</dbReference>
<organism evidence="3 4">
    <name type="scientific">Chryseobacterium potabilaquae</name>
    <dbReference type="NCBI Taxonomy" id="2675057"/>
    <lineage>
        <taxon>Bacteria</taxon>
        <taxon>Pseudomonadati</taxon>
        <taxon>Bacteroidota</taxon>
        <taxon>Flavobacteriia</taxon>
        <taxon>Flavobacteriales</taxon>
        <taxon>Weeksellaceae</taxon>
        <taxon>Chryseobacterium group</taxon>
        <taxon>Chryseobacterium</taxon>
    </lineage>
</organism>
<proteinExistence type="predicted"/>
<evidence type="ECO:0000313" key="3">
    <source>
        <dbReference type="EMBL" id="CAA7196890.1"/>
    </source>
</evidence>
<feature type="compositionally biased region" description="Polar residues" evidence="1">
    <location>
        <begin position="96"/>
        <end position="106"/>
    </location>
</feature>
<feature type="region of interest" description="Disordered" evidence="1">
    <location>
        <begin position="95"/>
        <end position="119"/>
    </location>
</feature>
<keyword evidence="4" id="KW-1185">Reference proteome</keyword>
<dbReference type="AlphaFoldDB" id="A0A6N4X741"/>
<evidence type="ECO:0000256" key="2">
    <source>
        <dbReference type="SAM" id="Phobius"/>
    </source>
</evidence>
<dbReference type="EMBL" id="CACVBR010000033">
    <property type="protein sequence ID" value="CAA7196890.1"/>
    <property type="molecule type" value="Genomic_DNA"/>
</dbReference>
<sequence length="119" mass="13527">MLKIFKRNTIISNYDTNHNIFFLYSIPLNCKYKILLSYILISHHITKFKIMKSIVLFLLFSTYLVVSCKGDIPSSQTPNNNLPANDSALLDIPKTSLDSSNISHPSDTMPPHVDSIKKK</sequence>
<evidence type="ECO:0000313" key="4">
    <source>
        <dbReference type="Proteomes" id="UP000445144"/>
    </source>
</evidence>
<feature type="transmembrane region" description="Helical" evidence="2">
    <location>
        <begin position="20"/>
        <end position="41"/>
    </location>
</feature>
<reference evidence="3 4" key="1">
    <citation type="submission" date="2020-01" db="EMBL/GenBank/DDBJ databases">
        <authorList>
            <person name="Rodrigo-Torres L."/>
            <person name="Arahal R. D."/>
            <person name="Lucena T."/>
        </authorList>
    </citation>
    <scope>NUCLEOTIDE SEQUENCE [LARGE SCALE GENOMIC DNA]</scope>
    <source>
        <strain evidence="3 4">CECT 9293</strain>
    </source>
</reference>
<accession>A0A6N4X741</accession>
<keyword evidence="2" id="KW-1133">Transmembrane helix</keyword>
<gene>
    <name evidence="3" type="ORF">CHRY9293_02955</name>
</gene>
<keyword evidence="2" id="KW-0812">Transmembrane</keyword>